<protein>
    <submittedName>
        <fullName evidence="2">Uncharacterized protein</fullName>
    </submittedName>
</protein>
<feature type="compositionally biased region" description="Basic and acidic residues" evidence="1">
    <location>
        <begin position="75"/>
        <end position="85"/>
    </location>
</feature>
<sequence length="85" mass="9198">MSAETEGWILNRPVGRVTETRAKLFLKLSGVSSISNLGEDMGRELFCSPRAGGIQKALALQRGSMDSQQTVSSSLDEKLQAEATR</sequence>
<proteinExistence type="predicted"/>
<reference evidence="2 3" key="1">
    <citation type="journal article" date="2020" name="bioRxiv">
        <title>Whole genome comparisons of ergot fungi reveals the divergence and evolution of species within the genus Claviceps are the result of varying mechanisms driving genome evolution and host range expansion.</title>
        <authorList>
            <person name="Wyka S.A."/>
            <person name="Mondo S.J."/>
            <person name="Liu M."/>
            <person name="Dettman J."/>
            <person name="Nalam V."/>
            <person name="Broders K.D."/>
        </authorList>
    </citation>
    <scope>NUCLEOTIDE SEQUENCE [LARGE SCALE GENOMIC DNA]</scope>
    <source>
        <strain evidence="2 3">Clav52</strain>
    </source>
</reference>
<dbReference type="Proteomes" id="UP000707071">
    <property type="component" value="Unassembled WGS sequence"/>
</dbReference>
<feature type="compositionally biased region" description="Polar residues" evidence="1">
    <location>
        <begin position="64"/>
        <end position="74"/>
    </location>
</feature>
<accession>A0A9P7U2P5</accession>
<evidence type="ECO:0000313" key="2">
    <source>
        <dbReference type="EMBL" id="KAG6303502.1"/>
    </source>
</evidence>
<evidence type="ECO:0000313" key="3">
    <source>
        <dbReference type="Proteomes" id="UP000707071"/>
    </source>
</evidence>
<feature type="region of interest" description="Disordered" evidence="1">
    <location>
        <begin position="63"/>
        <end position="85"/>
    </location>
</feature>
<organism evidence="2 3">
    <name type="scientific">Claviceps aff. purpurea</name>
    <dbReference type="NCBI Taxonomy" id="1967640"/>
    <lineage>
        <taxon>Eukaryota</taxon>
        <taxon>Fungi</taxon>
        <taxon>Dikarya</taxon>
        <taxon>Ascomycota</taxon>
        <taxon>Pezizomycotina</taxon>
        <taxon>Sordariomycetes</taxon>
        <taxon>Hypocreomycetidae</taxon>
        <taxon>Hypocreales</taxon>
        <taxon>Clavicipitaceae</taxon>
        <taxon>Claviceps</taxon>
    </lineage>
</organism>
<evidence type="ECO:0000256" key="1">
    <source>
        <dbReference type="SAM" id="MobiDB-lite"/>
    </source>
</evidence>
<name>A0A9P7U2P5_9HYPO</name>
<dbReference type="AlphaFoldDB" id="A0A9P7U2P5"/>
<dbReference type="EMBL" id="SRRH01000008">
    <property type="protein sequence ID" value="KAG6303502.1"/>
    <property type="molecule type" value="Genomic_DNA"/>
</dbReference>
<gene>
    <name evidence="2" type="ORF">E4U09_007588</name>
</gene>
<keyword evidence="3" id="KW-1185">Reference proteome</keyword>
<comment type="caution">
    <text evidence="2">The sequence shown here is derived from an EMBL/GenBank/DDBJ whole genome shotgun (WGS) entry which is preliminary data.</text>
</comment>